<name>A0A1T3NJC8_9ACTN</name>
<keyword evidence="4" id="KW-1185">Reference proteome</keyword>
<dbReference type="OrthoDB" id="4133219at2"/>
<dbReference type="InterPro" id="IPR002397">
    <property type="entry name" value="Cyt_P450_B"/>
</dbReference>
<dbReference type="GO" id="GO:0004497">
    <property type="term" value="F:monooxygenase activity"/>
    <property type="evidence" value="ECO:0007669"/>
    <property type="project" value="InterPro"/>
</dbReference>
<dbReference type="GO" id="GO:0020037">
    <property type="term" value="F:heme binding"/>
    <property type="evidence" value="ECO:0007669"/>
    <property type="project" value="InterPro"/>
</dbReference>
<evidence type="ECO:0008006" key="5">
    <source>
        <dbReference type="Google" id="ProtNLM"/>
    </source>
</evidence>
<evidence type="ECO:0000256" key="2">
    <source>
        <dbReference type="SAM" id="MobiDB-lite"/>
    </source>
</evidence>
<reference evidence="3 4" key="1">
    <citation type="submission" date="2017-03" db="EMBL/GenBank/DDBJ databases">
        <title>Draft genome sequence of Streptomyces scabrisporus NF3, endophyte isolated from Amphipterygium adstringens.</title>
        <authorList>
            <person name="Vazquez M."/>
            <person name="Ceapa C.D."/>
            <person name="Rodriguez Luna D."/>
            <person name="Sanchez Esquivel S."/>
        </authorList>
    </citation>
    <scope>NUCLEOTIDE SEQUENCE [LARGE SCALE GENOMIC DNA]</scope>
    <source>
        <strain evidence="3 4">NF3</strain>
    </source>
</reference>
<dbReference type="GO" id="GO:0005506">
    <property type="term" value="F:iron ion binding"/>
    <property type="evidence" value="ECO:0007669"/>
    <property type="project" value="InterPro"/>
</dbReference>
<dbReference type="Gene3D" id="1.10.630.10">
    <property type="entry name" value="Cytochrome P450"/>
    <property type="match status" value="1"/>
</dbReference>
<dbReference type="STRING" id="159449.B4N89_45895"/>
<feature type="compositionally biased region" description="Basic and acidic residues" evidence="2">
    <location>
        <begin position="1"/>
        <end position="15"/>
    </location>
</feature>
<dbReference type="RefSeq" id="WP_078982659.1">
    <property type="nucleotide sequence ID" value="NZ_MWQN01000005.1"/>
</dbReference>
<evidence type="ECO:0000313" key="4">
    <source>
        <dbReference type="Proteomes" id="UP000190037"/>
    </source>
</evidence>
<evidence type="ECO:0000256" key="1">
    <source>
        <dbReference type="ARBA" id="ARBA00010617"/>
    </source>
</evidence>
<dbReference type="PRINTS" id="PR00359">
    <property type="entry name" value="BP450"/>
</dbReference>
<dbReference type="Proteomes" id="UP000190037">
    <property type="component" value="Unassembled WGS sequence"/>
</dbReference>
<dbReference type="PROSITE" id="PS00086">
    <property type="entry name" value="CYTOCHROME_P450"/>
    <property type="match status" value="1"/>
</dbReference>
<comment type="similarity">
    <text evidence="1">Belongs to the cytochrome P450 family.</text>
</comment>
<dbReference type="GO" id="GO:0016705">
    <property type="term" value="F:oxidoreductase activity, acting on paired donors, with incorporation or reduction of molecular oxygen"/>
    <property type="evidence" value="ECO:0007669"/>
    <property type="project" value="InterPro"/>
</dbReference>
<dbReference type="PANTHER" id="PTHR46696:SF1">
    <property type="entry name" value="CYTOCHROME P450 YJIB-RELATED"/>
    <property type="match status" value="1"/>
</dbReference>
<accession>A0A1T3NJC8</accession>
<dbReference type="InterPro" id="IPR017972">
    <property type="entry name" value="Cyt_P450_CS"/>
</dbReference>
<dbReference type="AlphaFoldDB" id="A0A1T3NJC8"/>
<evidence type="ECO:0000313" key="3">
    <source>
        <dbReference type="EMBL" id="OPC76810.1"/>
    </source>
</evidence>
<dbReference type="EMBL" id="MWQN01000005">
    <property type="protein sequence ID" value="OPC76810.1"/>
    <property type="molecule type" value="Genomic_DNA"/>
</dbReference>
<organism evidence="3 4">
    <name type="scientific">Embleya scabrispora</name>
    <dbReference type="NCBI Taxonomy" id="159449"/>
    <lineage>
        <taxon>Bacteria</taxon>
        <taxon>Bacillati</taxon>
        <taxon>Actinomycetota</taxon>
        <taxon>Actinomycetes</taxon>
        <taxon>Kitasatosporales</taxon>
        <taxon>Streptomycetaceae</taxon>
        <taxon>Embleya</taxon>
    </lineage>
</organism>
<dbReference type="InterPro" id="IPR036396">
    <property type="entry name" value="Cyt_P450_sf"/>
</dbReference>
<proteinExistence type="inferred from homology"/>
<dbReference type="PANTHER" id="PTHR46696">
    <property type="entry name" value="P450, PUTATIVE (EUROFUNG)-RELATED"/>
    <property type="match status" value="1"/>
</dbReference>
<feature type="region of interest" description="Disordered" evidence="2">
    <location>
        <begin position="1"/>
        <end position="34"/>
    </location>
</feature>
<protein>
    <recommendedName>
        <fullName evidence="5">Cytochrome</fullName>
    </recommendedName>
</protein>
<dbReference type="SUPFAM" id="SSF48264">
    <property type="entry name" value="Cytochrome P450"/>
    <property type="match status" value="1"/>
</dbReference>
<sequence length="443" mass="47845">MTPHPDPDNPERLDPTDPEPVGVAPPPGCPAHRPTASRVEFARATALFGPAVDDMDTLYTTLRTIHGPVAPVLLAPGIGAWLVLGYHALTEMLRDAHRFPRSPLNWKDLTTGVVPEDCGLRPMMANRPHNVAFVDGPDHQRLRRIVEDSLNAAATPRLRRDLRTTCDHVIDTFADRGETDLIADYATVVPLRCFARLFGLPPDQDDELARAMHKLFDSQADSQAGDRAFEQILAELLHHRRTHPGDDLTTWLLRSELRDEELLPQLVVMLSAGCETLANLIGSTLRLKLVDPRFAHSLTGGRRTVNQAIDEALTCFPPLRNFPGRYLAHDTTLAGRTLRAGDALLLGIGGAHTDPAVTPTDPADALGHGNGAHLAFGAGTHACPAVPQARLIAGIAVSAVLDRLPDLTCTVPPEALRLRPSPWSTALEALPARFTAAAPAGNP</sequence>
<comment type="caution">
    <text evidence="3">The sequence shown here is derived from an EMBL/GenBank/DDBJ whole genome shotgun (WGS) entry which is preliminary data.</text>
</comment>
<gene>
    <name evidence="3" type="ORF">B4N89_45895</name>
</gene>